<dbReference type="SUPFAM" id="SSF53720">
    <property type="entry name" value="ALDH-like"/>
    <property type="match status" value="1"/>
</dbReference>
<accession>A0A9P8IP29</accession>
<comment type="caution">
    <text evidence="1">The sequence shown here is derived from an EMBL/GenBank/DDBJ whole genome shotgun (WGS) entry which is preliminary data.</text>
</comment>
<dbReference type="InterPro" id="IPR016163">
    <property type="entry name" value="Ald_DH_C"/>
</dbReference>
<dbReference type="KEGG" id="fmu:J7337_007721"/>
<dbReference type="RefSeq" id="XP_044681011.1">
    <property type="nucleotide sequence ID" value="XM_044825354.1"/>
</dbReference>
<dbReference type="InterPro" id="IPR016161">
    <property type="entry name" value="Ald_DH/histidinol_DH"/>
</dbReference>
<dbReference type="EMBL" id="JAHBCI010000005">
    <property type="protein sequence ID" value="KAG9502011.1"/>
    <property type="molecule type" value="Genomic_DNA"/>
</dbReference>
<protein>
    <recommendedName>
        <fullName evidence="3">Aldehyde dehydrogenase domain-containing protein</fullName>
    </recommendedName>
</protein>
<dbReference type="Proteomes" id="UP000827133">
    <property type="component" value="Unassembled WGS sequence"/>
</dbReference>
<dbReference type="GO" id="GO:0016620">
    <property type="term" value="F:oxidoreductase activity, acting on the aldehyde or oxo group of donors, NAD or NADP as acceptor"/>
    <property type="evidence" value="ECO:0007669"/>
    <property type="project" value="InterPro"/>
</dbReference>
<dbReference type="AlphaFoldDB" id="A0A9P8IP29"/>
<keyword evidence="2" id="KW-1185">Reference proteome</keyword>
<dbReference type="GeneID" id="68315577"/>
<gene>
    <name evidence="1" type="ORF">J7337_007721</name>
</gene>
<name>A0A9P8IP29_9HYPO</name>
<evidence type="ECO:0000313" key="2">
    <source>
        <dbReference type="Proteomes" id="UP000827133"/>
    </source>
</evidence>
<sequence>MEARAKGMVDRALEQGDMKLLTSGKPVGDKGFSFPPAAFIEGAGESEIATKEIFSPVPVI</sequence>
<evidence type="ECO:0008006" key="3">
    <source>
        <dbReference type="Google" id="ProtNLM"/>
    </source>
</evidence>
<dbReference type="Gene3D" id="3.40.309.10">
    <property type="entry name" value="Aldehyde Dehydrogenase, Chain A, domain 2"/>
    <property type="match status" value="1"/>
</dbReference>
<evidence type="ECO:0000313" key="1">
    <source>
        <dbReference type="EMBL" id="KAG9502011.1"/>
    </source>
</evidence>
<reference evidence="1" key="1">
    <citation type="journal article" date="2021" name="Mol. Plant Microbe Interact.">
        <title>Telomere to telomere genome assembly of Fusarium musae F31, causal agent of crown rot disease of banana.</title>
        <authorList>
            <person name="Degradi L."/>
            <person name="Tava V."/>
            <person name="Kunova A."/>
            <person name="Cortesi P."/>
            <person name="Saracchi M."/>
            <person name="Pasquali M."/>
        </authorList>
    </citation>
    <scope>NUCLEOTIDE SEQUENCE</scope>
    <source>
        <strain evidence="1">F31</strain>
    </source>
</reference>
<organism evidence="1 2">
    <name type="scientific">Fusarium musae</name>
    <dbReference type="NCBI Taxonomy" id="1042133"/>
    <lineage>
        <taxon>Eukaryota</taxon>
        <taxon>Fungi</taxon>
        <taxon>Dikarya</taxon>
        <taxon>Ascomycota</taxon>
        <taxon>Pezizomycotina</taxon>
        <taxon>Sordariomycetes</taxon>
        <taxon>Hypocreomycetidae</taxon>
        <taxon>Hypocreales</taxon>
        <taxon>Nectriaceae</taxon>
        <taxon>Fusarium</taxon>
    </lineage>
</organism>
<proteinExistence type="predicted"/>